<dbReference type="PANTHER" id="PTHR48081">
    <property type="entry name" value="AB HYDROLASE SUPERFAMILY PROTEIN C4A8.06C"/>
    <property type="match status" value="1"/>
</dbReference>
<dbReference type="InterPro" id="IPR050300">
    <property type="entry name" value="GDXG_lipolytic_enzyme"/>
</dbReference>
<evidence type="ECO:0000259" key="2">
    <source>
        <dbReference type="Pfam" id="PF07859"/>
    </source>
</evidence>
<dbReference type="PANTHER" id="PTHR48081:SF8">
    <property type="entry name" value="ALPHA_BETA HYDROLASE FOLD-3 DOMAIN-CONTAINING PROTEIN-RELATED"/>
    <property type="match status" value="1"/>
</dbReference>
<dbReference type="KEGG" id="rtu:PR017_18430"/>
<gene>
    <name evidence="3" type="ORF">PR017_18430</name>
</gene>
<reference evidence="4" key="2">
    <citation type="journal article" date="2023" name="MicrobiologyOpen">
        <title>Genomics of the tumorigenes clade of the family Rhizobiaceae and description of Rhizobium rhododendri sp. nov.</title>
        <authorList>
            <person name="Kuzmanovic N."/>
            <person name="diCenzo G.C."/>
            <person name="Bunk B."/>
            <person name="Sproeer C."/>
            <person name="Fruehling A."/>
            <person name="Neumann-Schaal M."/>
            <person name="Overmann J."/>
            <person name="Smalla K."/>
        </authorList>
    </citation>
    <scope>NUCLEOTIDE SEQUENCE [LARGE SCALE GENOMIC DNA]</scope>
    <source>
        <strain evidence="4">1078</strain>
        <plasmid evidence="4">pRt1078</plasmid>
    </source>
</reference>
<sequence>MIATTPLWPTHSARHSTQAKTIEFEETTLHLATPAEAINSDAAIIDIHGGAFVFGGGEACRVSARSQAESQGISCYGVDYHVPPDHPYPAALDDCMATYRYVLEHHEASRIAIIGWSAGGNLAAAMLLRAKAEGLRSCPSAWCIWVS</sequence>
<evidence type="ECO:0000313" key="4">
    <source>
        <dbReference type="Proteomes" id="UP000249499"/>
    </source>
</evidence>
<feature type="domain" description="Alpha/beta hydrolase fold-3" evidence="2">
    <location>
        <begin position="45"/>
        <end position="137"/>
    </location>
</feature>
<evidence type="ECO:0000313" key="3">
    <source>
        <dbReference type="EMBL" id="WFR97880.1"/>
    </source>
</evidence>
<keyword evidence="4" id="KW-1185">Reference proteome</keyword>
<reference evidence="3 4" key="1">
    <citation type="journal article" date="2018" name="Sci. Rep.">
        <title>Rhizobium tumorigenes sp. nov., a novel plant tumorigenic bacterium isolated from cane gall tumors on thornless blackberry.</title>
        <authorList>
            <person name="Kuzmanovi N."/>
            <person name="Smalla K."/>
            <person name="Gronow S."/>
            <person name="PuBawska J."/>
        </authorList>
    </citation>
    <scope>NUCLEOTIDE SEQUENCE [LARGE SCALE GENOMIC DNA]</scope>
    <source>
        <strain evidence="3 4">1078</strain>
    </source>
</reference>
<protein>
    <submittedName>
        <fullName evidence="3">Alpha/beta hydrolase fold domain-containing protein</fullName>
    </submittedName>
</protein>
<evidence type="ECO:0000256" key="1">
    <source>
        <dbReference type="ARBA" id="ARBA00022801"/>
    </source>
</evidence>
<accession>A0AAF1K8S0</accession>
<dbReference type="InterPro" id="IPR013094">
    <property type="entry name" value="AB_hydrolase_3"/>
</dbReference>
<keyword evidence="1 3" id="KW-0378">Hydrolase</keyword>
<dbReference type="Pfam" id="PF07859">
    <property type="entry name" value="Abhydrolase_3"/>
    <property type="match status" value="1"/>
</dbReference>
<organism evidence="3 4">
    <name type="scientific">Rhizobium tumorigenes</name>
    <dbReference type="NCBI Taxonomy" id="2041385"/>
    <lineage>
        <taxon>Bacteria</taxon>
        <taxon>Pseudomonadati</taxon>
        <taxon>Pseudomonadota</taxon>
        <taxon>Alphaproteobacteria</taxon>
        <taxon>Hyphomicrobiales</taxon>
        <taxon>Rhizobiaceae</taxon>
        <taxon>Rhizobium/Agrobacterium group</taxon>
        <taxon>Rhizobium</taxon>
    </lineage>
</organism>
<dbReference type="AlphaFoldDB" id="A0AAF1K8S0"/>
<keyword evidence="3" id="KW-0614">Plasmid</keyword>
<name>A0AAF1K8S0_9HYPH</name>
<geneLocation type="plasmid" evidence="3 4">
    <name>pRt1078</name>
</geneLocation>
<dbReference type="Proteomes" id="UP000249499">
    <property type="component" value="Plasmid pRt1078"/>
</dbReference>
<dbReference type="EMBL" id="CP117256">
    <property type="protein sequence ID" value="WFR97880.1"/>
    <property type="molecule type" value="Genomic_DNA"/>
</dbReference>
<dbReference type="InterPro" id="IPR029058">
    <property type="entry name" value="AB_hydrolase_fold"/>
</dbReference>
<proteinExistence type="predicted"/>
<dbReference type="SUPFAM" id="SSF53474">
    <property type="entry name" value="alpha/beta-Hydrolases"/>
    <property type="match status" value="1"/>
</dbReference>
<dbReference type="RefSeq" id="WP_240538815.1">
    <property type="nucleotide sequence ID" value="NZ_CP117256.1"/>
</dbReference>
<dbReference type="Gene3D" id="3.40.50.1820">
    <property type="entry name" value="alpha/beta hydrolase"/>
    <property type="match status" value="1"/>
</dbReference>
<dbReference type="GO" id="GO:0016787">
    <property type="term" value="F:hydrolase activity"/>
    <property type="evidence" value="ECO:0007669"/>
    <property type="project" value="UniProtKB-KW"/>
</dbReference>